<organism evidence="1 2">
    <name type="scientific">Paenibacillus tyrfis</name>
    <dbReference type="NCBI Taxonomy" id="1501230"/>
    <lineage>
        <taxon>Bacteria</taxon>
        <taxon>Bacillati</taxon>
        <taxon>Bacillota</taxon>
        <taxon>Bacilli</taxon>
        <taxon>Bacillales</taxon>
        <taxon>Paenibacillaceae</taxon>
        <taxon>Paenibacillus</taxon>
    </lineage>
</organism>
<dbReference type="AlphaFoldDB" id="A0A081NZF6"/>
<dbReference type="eggNOG" id="COG1216">
    <property type="taxonomic scope" value="Bacteria"/>
</dbReference>
<dbReference type="EMBL" id="JNVM01000019">
    <property type="protein sequence ID" value="KEQ23829.1"/>
    <property type="molecule type" value="Genomic_DNA"/>
</dbReference>
<keyword evidence="2" id="KW-1185">Reference proteome</keyword>
<dbReference type="InterPro" id="IPR045499">
    <property type="entry name" value="DUF6492"/>
</dbReference>
<reference evidence="1 2" key="1">
    <citation type="submission" date="2014-06" db="EMBL/GenBank/DDBJ databases">
        <title>Draft genome sequence of Paenibacillus sp. MSt1.</title>
        <authorList>
            <person name="Aw Y.K."/>
            <person name="Ong K.S."/>
            <person name="Gan H.M."/>
            <person name="Lee S.M."/>
        </authorList>
    </citation>
    <scope>NUCLEOTIDE SEQUENCE [LARGE SCALE GENOMIC DNA]</scope>
    <source>
        <strain evidence="1 2">MSt1</strain>
    </source>
</reference>
<dbReference type="Proteomes" id="UP000028123">
    <property type="component" value="Unassembled WGS sequence"/>
</dbReference>
<gene>
    <name evidence="1" type="ORF">ET33_12405</name>
</gene>
<evidence type="ECO:0008006" key="3">
    <source>
        <dbReference type="Google" id="ProtNLM"/>
    </source>
</evidence>
<comment type="caution">
    <text evidence="1">The sequence shown here is derived from an EMBL/GenBank/DDBJ whole genome shotgun (WGS) entry which is preliminary data.</text>
</comment>
<sequence length="274" mass="31808">MSLAPPRSRSGRIKIDVLIPAIDKDLETLPFVIDAIRKQVKHPIGKIMIVSPDSPRIKALCAQKKCTFVHERTVLPITKKQIRYRSKRWERSGWLLQQLLKLSGDRLGSSRYFLTMDADTVLIRPHVFRQKGKPVFYCRSWSHPEYFRVSRKLLGRRRAAPSSFVAHYMLFEKAKLAQMKKRIEARHGTRWYQAVLRSIDRSKQFGFSEFELYGNFVYTANPSGVVLKRCLNRSLSQSVKSISPKRIKALAGSFRSLSFHKRRGYSVKSKGLRR</sequence>
<accession>A0A081NZF6</accession>
<evidence type="ECO:0000313" key="2">
    <source>
        <dbReference type="Proteomes" id="UP000028123"/>
    </source>
</evidence>
<evidence type="ECO:0000313" key="1">
    <source>
        <dbReference type="EMBL" id="KEQ23829.1"/>
    </source>
</evidence>
<dbReference type="Pfam" id="PF20102">
    <property type="entry name" value="DUF6492"/>
    <property type="match status" value="1"/>
</dbReference>
<dbReference type="RefSeq" id="WP_036687346.1">
    <property type="nucleotide sequence ID" value="NZ_JNVM01000019.1"/>
</dbReference>
<proteinExistence type="predicted"/>
<protein>
    <recommendedName>
        <fullName evidence="3">Glycosyl transferase</fullName>
    </recommendedName>
</protein>
<name>A0A081NZF6_9BACL</name>
<dbReference type="OrthoDB" id="5323158at2"/>